<sequence length="55" mass="6084">MGCFWKLGLAEGQSVHKLVARPGLDGPTKPEGVRGNLIEFEPVLLSNRMCLEYIL</sequence>
<evidence type="ECO:0000313" key="2">
    <source>
        <dbReference type="Proteomes" id="UP001164929"/>
    </source>
</evidence>
<organism evidence="1 2">
    <name type="scientific">Populus alba x Populus x berolinensis</name>
    <dbReference type="NCBI Taxonomy" id="444605"/>
    <lineage>
        <taxon>Eukaryota</taxon>
        <taxon>Viridiplantae</taxon>
        <taxon>Streptophyta</taxon>
        <taxon>Embryophyta</taxon>
        <taxon>Tracheophyta</taxon>
        <taxon>Spermatophyta</taxon>
        <taxon>Magnoliopsida</taxon>
        <taxon>eudicotyledons</taxon>
        <taxon>Gunneridae</taxon>
        <taxon>Pentapetalae</taxon>
        <taxon>rosids</taxon>
        <taxon>fabids</taxon>
        <taxon>Malpighiales</taxon>
        <taxon>Salicaceae</taxon>
        <taxon>Saliceae</taxon>
        <taxon>Populus</taxon>
    </lineage>
</organism>
<dbReference type="AlphaFoldDB" id="A0AAD6MN80"/>
<accession>A0AAD6MN80</accession>
<dbReference type="EMBL" id="JAQIZT010000008">
    <property type="protein sequence ID" value="KAJ6987675.1"/>
    <property type="molecule type" value="Genomic_DNA"/>
</dbReference>
<gene>
    <name evidence="1" type="ORF">NC653_020813</name>
</gene>
<evidence type="ECO:0000313" key="1">
    <source>
        <dbReference type="EMBL" id="KAJ6987675.1"/>
    </source>
</evidence>
<comment type="caution">
    <text evidence="1">The sequence shown here is derived from an EMBL/GenBank/DDBJ whole genome shotgun (WGS) entry which is preliminary data.</text>
</comment>
<protein>
    <submittedName>
        <fullName evidence="1">Uncharacterized protein</fullName>
    </submittedName>
</protein>
<keyword evidence="2" id="KW-1185">Reference proteome</keyword>
<name>A0AAD6MN80_9ROSI</name>
<reference evidence="1" key="1">
    <citation type="journal article" date="2023" name="Mol. Ecol. Resour.">
        <title>Chromosome-level genome assembly of a triploid poplar Populus alba 'Berolinensis'.</title>
        <authorList>
            <person name="Chen S."/>
            <person name="Yu Y."/>
            <person name="Wang X."/>
            <person name="Wang S."/>
            <person name="Zhang T."/>
            <person name="Zhou Y."/>
            <person name="He R."/>
            <person name="Meng N."/>
            <person name="Wang Y."/>
            <person name="Liu W."/>
            <person name="Liu Z."/>
            <person name="Liu J."/>
            <person name="Guo Q."/>
            <person name="Huang H."/>
            <person name="Sederoff R.R."/>
            <person name="Wang G."/>
            <person name="Qu G."/>
            <person name="Chen S."/>
        </authorList>
    </citation>
    <scope>NUCLEOTIDE SEQUENCE</scope>
    <source>
        <strain evidence="1">SC-2020</strain>
    </source>
</reference>
<dbReference type="Proteomes" id="UP001164929">
    <property type="component" value="Chromosome 8"/>
</dbReference>
<proteinExistence type="predicted"/>